<evidence type="ECO:0000313" key="3">
    <source>
        <dbReference type="Proteomes" id="UP001189429"/>
    </source>
</evidence>
<feature type="region of interest" description="Disordered" evidence="1">
    <location>
        <begin position="237"/>
        <end position="258"/>
    </location>
</feature>
<name>A0ABN9W2P8_9DINO</name>
<dbReference type="Proteomes" id="UP001189429">
    <property type="component" value="Unassembled WGS sequence"/>
</dbReference>
<protein>
    <recommendedName>
        <fullName evidence="4">Bifunctional lysine-specific demethylase and histidyl-hydroxylase</fullName>
    </recommendedName>
</protein>
<keyword evidence="3" id="KW-1185">Reference proteome</keyword>
<evidence type="ECO:0000256" key="1">
    <source>
        <dbReference type="SAM" id="MobiDB-lite"/>
    </source>
</evidence>
<reference evidence="2" key="1">
    <citation type="submission" date="2023-10" db="EMBL/GenBank/DDBJ databases">
        <authorList>
            <person name="Chen Y."/>
            <person name="Shah S."/>
            <person name="Dougan E. K."/>
            <person name="Thang M."/>
            <person name="Chan C."/>
        </authorList>
    </citation>
    <scope>NUCLEOTIDE SEQUENCE [LARGE SCALE GENOMIC DNA]</scope>
</reference>
<sequence length="278" mass="30824">VVHTVDAFMEALLWTPHLERVVVLPDGVRLLGQAGGLPELARVAAARSRDMRGFLSSLGAEATDLFRGRLWHYGRTGRETEIKRRGSGGKRTLTETVGRFRAQERAGEVPPGAPLYLSELRWQKKVQHPIVSGEMVKTATTCDIYDTTPFARHMPLWERSEGGIFVGERGAGSGMHVDQCLWSNVGRNWCGYKLFALWPWSERHAILEEAGKGTVFHMPRDKQLHVRKLSELRAEIPGATLGPTPRGGAPDRGPPNGAVATRRVVSHSVHSRWPCGFL</sequence>
<accession>A0ABN9W2P8</accession>
<evidence type="ECO:0008006" key="4">
    <source>
        <dbReference type="Google" id="ProtNLM"/>
    </source>
</evidence>
<gene>
    <name evidence="2" type="ORF">PCOR1329_LOCUS62492</name>
</gene>
<organism evidence="2 3">
    <name type="scientific">Prorocentrum cordatum</name>
    <dbReference type="NCBI Taxonomy" id="2364126"/>
    <lineage>
        <taxon>Eukaryota</taxon>
        <taxon>Sar</taxon>
        <taxon>Alveolata</taxon>
        <taxon>Dinophyceae</taxon>
        <taxon>Prorocentrales</taxon>
        <taxon>Prorocentraceae</taxon>
        <taxon>Prorocentrum</taxon>
    </lineage>
</organism>
<feature type="non-terminal residue" evidence="2">
    <location>
        <position position="1"/>
    </location>
</feature>
<proteinExistence type="predicted"/>
<evidence type="ECO:0000313" key="2">
    <source>
        <dbReference type="EMBL" id="CAK0878884.1"/>
    </source>
</evidence>
<comment type="caution">
    <text evidence="2">The sequence shown here is derived from an EMBL/GenBank/DDBJ whole genome shotgun (WGS) entry which is preliminary data.</text>
</comment>
<dbReference type="EMBL" id="CAUYUJ010017895">
    <property type="protein sequence ID" value="CAK0878884.1"/>
    <property type="molecule type" value="Genomic_DNA"/>
</dbReference>